<dbReference type="Pfam" id="PF00023">
    <property type="entry name" value="Ank"/>
    <property type="match status" value="1"/>
</dbReference>
<dbReference type="SUPFAM" id="SSF48403">
    <property type="entry name" value="Ankyrin repeat"/>
    <property type="match status" value="2"/>
</dbReference>
<dbReference type="PROSITE" id="PS50297">
    <property type="entry name" value="ANK_REP_REGION"/>
    <property type="match status" value="7"/>
</dbReference>
<proteinExistence type="predicted"/>
<dbReference type="PANTHER" id="PTHR24198">
    <property type="entry name" value="ANKYRIN REPEAT AND PROTEIN KINASE DOMAIN-CONTAINING PROTEIN"/>
    <property type="match status" value="1"/>
</dbReference>
<evidence type="ECO:0000256" key="2">
    <source>
        <dbReference type="ARBA" id="ARBA00023043"/>
    </source>
</evidence>
<evidence type="ECO:0000256" key="1">
    <source>
        <dbReference type="ARBA" id="ARBA00022737"/>
    </source>
</evidence>
<gene>
    <name evidence="3" type="ORF">METZ01_LOCUS27244</name>
</gene>
<protein>
    <submittedName>
        <fullName evidence="3">Uncharacterized protein</fullName>
    </submittedName>
</protein>
<sequence>MKHTIAAFGRLRERIAEGRRSASSSLVSGILLFLCCGSSVSAASELADAVERRDLVVVRELLTRGVDVNATQADGTTALAWAAHWDALETVEDLVAAGADVNQATDLGITPLMLASANGSEAVVGALVAAGADPAVTRGTGDTALMLAARSGSEATVRLLLNRGADVNSETVGGQTALMWATAEQHRAVIRLLLRRGADVNARTHFEAREGRPGGTVREPKVLSEFEAVNPASLPRDGDRDPPRPEGGFTPLLYAILVGHEEGVGLLLDAGANVNEQAPDGVTALMLALTKRHETIALGLLARGADPTPSEAGYNALHVASATGQLRAAREILARGADPDARMARPQRLTNAFEIGVLQSPGSGRLTQIGSTSFIIAAKVADAEMMRLLIDAGADPSMTTEDGTTALMMAAGLGKRAAQEITYYSWDEANAIEALRVVLDAGGDINAGNAHGETALHAAAYHNANEVIRFLVTAGARIDATNAARQTPLRLAEGHLICCTTFARHEEAARVLRELGADPNVGVQLTFGLTGFGDEASPSR</sequence>
<dbReference type="Gene3D" id="1.25.40.20">
    <property type="entry name" value="Ankyrin repeat-containing domain"/>
    <property type="match status" value="5"/>
</dbReference>
<keyword evidence="2" id="KW-0040">ANK repeat</keyword>
<evidence type="ECO:0000313" key="3">
    <source>
        <dbReference type="EMBL" id="SUZ74390.1"/>
    </source>
</evidence>
<dbReference type="AlphaFoldDB" id="A0A381Q5R0"/>
<dbReference type="PRINTS" id="PR01415">
    <property type="entry name" value="ANKYRIN"/>
</dbReference>
<accession>A0A381Q5R0</accession>
<keyword evidence="1" id="KW-0677">Repeat</keyword>
<dbReference type="InterPro" id="IPR002110">
    <property type="entry name" value="Ankyrin_rpt"/>
</dbReference>
<dbReference type="EMBL" id="UINC01001209">
    <property type="protein sequence ID" value="SUZ74390.1"/>
    <property type="molecule type" value="Genomic_DNA"/>
</dbReference>
<reference evidence="3" key="1">
    <citation type="submission" date="2018-05" db="EMBL/GenBank/DDBJ databases">
        <authorList>
            <person name="Lanie J.A."/>
            <person name="Ng W.-L."/>
            <person name="Kazmierczak K.M."/>
            <person name="Andrzejewski T.M."/>
            <person name="Davidsen T.M."/>
            <person name="Wayne K.J."/>
            <person name="Tettelin H."/>
            <person name="Glass J.I."/>
            <person name="Rusch D."/>
            <person name="Podicherti R."/>
            <person name="Tsui H.-C.T."/>
            <person name="Winkler M.E."/>
        </authorList>
    </citation>
    <scope>NUCLEOTIDE SEQUENCE</scope>
</reference>
<dbReference type="Pfam" id="PF12796">
    <property type="entry name" value="Ank_2"/>
    <property type="match status" value="3"/>
</dbReference>
<organism evidence="3">
    <name type="scientific">marine metagenome</name>
    <dbReference type="NCBI Taxonomy" id="408172"/>
    <lineage>
        <taxon>unclassified sequences</taxon>
        <taxon>metagenomes</taxon>
        <taxon>ecological metagenomes</taxon>
    </lineage>
</organism>
<dbReference type="PROSITE" id="PS50088">
    <property type="entry name" value="ANK_REPEAT"/>
    <property type="match status" value="9"/>
</dbReference>
<dbReference type="InterPro" id="IPR036770">
    <property type="entry name" value="Ankyrin_rpt-contain_sf"/>
</dbReference>
<dbReference type="SMART" id="SM00248">
    <property type="entry name" value="ANK"/>
    <property type="match status" value="12"/>
</dbReference>
<name>A0A381Q5R0_9ZZZZ</name>
<dbReference type="PANTHER" id="PTHR24198:SF165">
    <property type="entry name" value="ANKYRIN REPEAT-CONTAINING PROTEIN-RELATED"/>
    <property type="match status" value="1"/>
</dbReference>